<dbReference type="Gramene" id="PUZ54892">
    <property type="protein sequence ID" value="PUZ54892"/>
    <property type="gene ID" value="GQ55_5G168100"/>
</dbReference>
<sequence length="75" mass="8231">MTPRWRKRQSPWPMGRSADAQLEAWSGEDYLSGSIRAAQAMRAEQDDDPLVKGSAERGSWEYATGMCGCPLGGVL</sequence>
<gene>
    <name evidence="1" type="ORF">GQ55_5G168100</name>
</gene>
<evidence type="ECO:0000313" key="1">
    <source>
        <dbReference type="EMBL" id="PUZ54892.1"/>
    </source>
</evidence>
<dbReference type="AlphaFoldDB" id="A0A2T7DH38"/>
<reference evidence="1 2" key="1">
    <citation type="submission" date="2018-04" db="EMBL/GenBank/DDBJ databases">
        <title>WGS assembly of Panicum hallii var. hallii HAL2.</title>
        <authorList>
            <person name="Lovell J."/>
            <person name="Jenkins J."/>
            <person name="Lowry D."/>
            <person name="Mamidi S."/>
            <person name="Sreedasyam A."/>
            <person name="Weng X."/>
            <person name="Barry K."/>
            <person name="Bonette J."/>
            <person name="Campitelli B."/>
            <person name="Daum C."/>
            <person name="Gordon S."/>
            <person name="Gould B."/>
            <person name="Lipzen A."/>
            <person name="MacQueen A."/>
            <person name="Palacio-Mejia J."/>
            <person name="Plott C."/>
            <person name="Shakirov E."/>
            <person name="Shu S."/>
            <person name="Yoshinaga Y."/>
            <person name="Zane M."/>
            <person name="Rokhsar D."/>
            <person name="Grimwood J."/>
            <person name="Schmutz J."/>
            <person name="Juenger T."/>
        </authorList>
    </citation>
    <scope>NUCLEOTIDE SEQUENCE [LARGE SCALE GENOMIC DNA]</scope>
    <source>
        <strain evidence="2">cv. HAL2</strain>
    </source>
</reference>
<protein>
    <submittedName>
        <fullName evidence="1">Uncharacterized protein</fullName>
    </submittedName>
</protein>
<name>A0A2T7DH38_9POAL</name>
<keyword evidence="2" id="KW-1185">Reference proteome</keyword>
<evidence type="ECO:0000313" key="2">
    <source>
        <dbReference type="Proteomes" id="UP000244336"/>
    </source>
</evidence>
<dbReference type="Proteomes" id="UP000244336">
    <property type="component" value="Chromosome 5"/>
</dbReference>
<accession>A0A2T7DH38</accession>
<proteinExistence type="predicted"/>
<organism evidence="1 2">
    <name type="scientific">Panicum hallii var. hallii</name>
    <dbReference type="NCBI Taxonomy" id="1504633"/>
    <lineage>
        <taxon>Eukaryota</taxon>
        <taxon>Viridiplantae</taxon>
        <taxon>Streptophyta</taxon>
        <taxon>Embryophyta</taxon>
        <taxon>Tracheophyta</taxon>
        <taxon>Spermatophyta</taxon>
        <taxon>Magnoliopsida</taxon>
        <taxon>Liliopsida</taxon>
        <taxon>Poales</taxon>
        <taxon>Poaceae</taxon>
        <taxon>PACMAD clade</taxon>
        <taxon>Panicoideae</taxon>
        <taxon>Panicodae</taxon>
        <taxon>Paniceae</taxon>
        <taxon>Panicinae</taxon>
        <taxon>Panicum</taxon>
        <taxon>Panicum sect. Panicum</taxon>
    </lineage>
</organism>
<dbReference type="EMBL" id="CM009753">
    <property type="protein sequence ID" value="PUZ54892.1"/>
    <property type="molecule type" value="Genomic_DNA"/>
</dbReference>